<organism evidence="4 5">
    <name type="scientific">Clytia hemisphaerica</name>
    <dbReference type="NCBI Taxonomy" id="252671"/>
    <lineage>
        <taxon>Eukaryota</taxon>
        <taxon>Metazoa</taxon>
        <taxon>Cnidaria</taxon>
        <taxon>Hydrozoa</taxon>
        <taxon>Hydroidolina</taxon>
        <taxon>Leptothecata</taxon>
        <taxon>Obeliida</taxon>
        <taxon>Clytiidae</taxon>
        <taxon>Clytia</taxon>
    </lineage>
</organism>
<evidence type="ECO:0000313" key="4">
    <source>
        <dbReference type="EnsemblMetazoa" id="CLYHEMP014482.1"/>
    </source>
</evidence>
<dbReference type="GO" id="GO:0005856">
    <property type="term" value="C:cytoskeleton"/>
    <property type="evidence" value="ECO:0007669"/>
    <property type="project" value="UniProtKB-SubCell"/>
</dbReference>
<sequence>MKGKEAHHMRRIIAEDPEWNLATVPNLADICLKHIVSNFGEKPLLNELIQQDRNHVLKNLPVNIPLSTTANLITDEDYWRRCCTARWKICDVSCYAQSWRRMFFEKNLQECIEKFVPGTTDPKQLEDLLLLSGKFIHCLKINNLLPPIKEPQKTGDDDFSDSESETGEEVNMDHFDFTTAVPHLPNLEELHLCYGVRDCGMNFEWDLFEFTNRDCSMLAKAVKDCKKIKLFHLHKSKVNDEKARVLISHMLDHPSLTTLDLSYNKLSNSSARALGKLLNNRSILSHLALVDNNIGPQGAAAIAHALGKNTTLKTLNLRLNRLEDEGCQSILRVLLKNNTLEEIHLGSNNITHKSTPLLAQVLVYNKSVKNMNLSCNKFNEEGGKTIQEGMEDNGTIVQMDMRMTDIGQECEYSISQLLKKNREAIRRKNERAAST</sequence>
<keyword evidence="3" id="KW-0206">Cytoskeleton</keyword>
<dbReference type="InterPro" id="IPR052410">
    <property type="entry name" value="DRC5"/>
</dbReference>
<keyword evidence="5" id="KW-1185">Reference proteome</keyword>
<dbReference type="PANTHER" id="PTHR24107:SF20">
    <property type="entry name" value="DYNEIN REGULATORY COMPLEX SUBUNIT 5"/>
    <property type="match status" value="1"/>
</dbReference>
<evidence type="ECO:0000313" key="5">
    <source>
        <dbReference type="Proteomes" id="UP000594262"/>
    </source>
</evidence>
<name>A0A7M5WX56_9CNID</name>
<dbReference type="Proteomes" id="UP000594262">
    <property type="component" value="Unplaced"/>
</dbReference>
<accession>A0A7M5WX56</accession>
<evidence type="ECO:0000256" key="1">
    <source>
        <dbReference type="ARBA" id="ARBA00004245"/>
    </source>
</evidence>
<evidence type="ECO:0000256" key="3">
    <source>
        <dbReference type="ARBA" id="ARBA00023212"/>
    </source>
</evidence>
<dbReference type="Pfam" id="PF13516">
    <property type="entry name" value="LRR_6"/>
    <property type="match status" value="4"/>
</dbReference>
<dbReference type="AlphaFoldDB" id="A0A7M5WX56"/>
<dbReference type="InterPro" id="IPR032675">
    <property type="entry name" value="LRR_dom_sf"/>
</dbReference>
<dbReference type="RefSeq" id="XP_066928148.1">
    <property type="nucleotide sequence ID" value="XM_067072047.1"/>
</dbReference>
<dbReference type="PANTHER" id="PTHR24107">
    <property type="entry name" value="YNEIN REGULATORY COMPLEX SUBUNIT 5"/>
    <property type="match status" value="1"/>
</dbReference>
<dbReference type="SUPFAM" id="SSF52047">
    <property type="entry name" value="RNI-like"/>
    <property type="match status" value="1"/>
</dbReference>
<proteinExistence type="predicted"/>
<dbReference type="SMART" id="SM00368">
    <property type="entry name" value="LRR_RI"/>
    <property type="match status" value="5"/>
</dbReference>
<protein>
    <submittedName>
        <fullName evidence="4">Uncharacterized protein</fullName>
    </submittedName>
</protein>
<dbReference type="EnsemblMetazoa" id="CLYHEMT014482.1">
    <property type="protein sequence ID" value="CLYHEMP014482.1"/>
    <property type="gene ID" value="CLYHEMG014482"/>
</dbReference>
<dbReference type="Gene3D" id="3.80.10.10">
    <property type="entry name" value="Ribonuclease Inhibitor"/>
    <property type="match status" value="2"/>
</dbReference>
<reference evidence="4" key="1">
    <citation type="submission" date="2021-01" db="UniProtKB">
        <authorList>
            <consortium name="EnsemblMetazoa"/>
        </authorList>
    </citation>
    <scope>IDENTIFICATION</scope>
</reference>
<dbReference type="OrthoDB" id="341587at2759"/>
<comment type="subcellular location">
    <subcellularLocation>
        <location evidence="1">Cytoplasm</location>
        <location evidence="1">Cytoskeleton</location>
    </subcellularLocation>
</comment>
<dbReference type="GeneID" id="136815595"/>
<evidence type="ECO:0000256" key="2">
    <source>
        <dbReference type="ARBA" id="ARBA00022490"/>
    </source>
</evidence>
<dbReference type="InterPro" id="IPR001611">
    <property type="entry name" value="Leu-rich_rpt"/>
</dbReference>
<keyword evidence="2" id="KW-0963">Cytoplasm</keyword>